<evidence type="ECO:0000259" key="7">
    <source>
        <dbReference type="PROSITE" id="PS50035"/>
    </source>
</evidence>
<dbReference type="Proteomes" id="UP000290261">
    <property type="component" value="Unassembled WGS sequence"/>
</dbReference>
<proteinExistence type="inferred from homology"/>
<evidence type="ECO:0000256" key="4">
    <source>
        <dbReference type="ARBA" id="ARBA00022801"/>
    </source>
</evidence>
<name>A0A444VPM8_9FLAO</name>
<evidence type="ECO:0000313" key="8">
    <source>
        <dbReference type="EMBL" id="RYC52669.1"/>
    </source>
</evidence>
<evidence type="ECO:0000256" key="2">
    <source>
        <dbReference type="ARBA" id="ARBA00008664"/>
    </source>
</evidence>
<keyword evidence="6" id="KW-0443">Lipid metabolism</keyword>
<keyword evidence="9" id="KW-1185">Reference proteome</keyword>
<dbReference type="InterPro" id="IPR025202">
    <property type="entry name" value="PLD-like_dom"/>
</dbReference>
<evidence type="ECO:0000256" key="1">
    <source>
        <dbReference type="ARBA" id="ARBA00000798"/>
    </source>
</evidence>
<evidence type="ECO:0000256" key="5">
    <source>
        <dbReference type="ARBA" id="ARBA00022963"/>
    </source>
</evidence>
<evidence type="ECO:0000256" key="3">
    <source>
        <dbReference type="ARBA" id="ARBA00012027"/>
    </source>
</evidence>
<feature type="domain" description="PLD phosphodiesterase" evidence="7">
    <location>
        <begin position="447"/>
        <end position="478"/>
    </location>
</feature>
<dbReference type="PANTHER" id="PTHR43856">
    <property type="entry name" value="CARDIOLIPIN HYDROLASE"/>
    <property type="match status" value="1"/>
</dbReference>
<dbReference type="GO" id="GO:0016042">
    <property type="term" value="P:lipid catabolic process"/>
    <property type="evidence" value="ECO:0007669"/>
    <property type="project" value="UniProtKB-KW"/>
</dbReference>
<dbReference type="RefSeq" id="WP_129652390.1">
    <property type="nucleotide sequence ID" value="NZ_ML142907.1"/>
</dbReference>
<dbReference type="Gene3D" id="3.30.870.10">
    <property type="entry name" value="Endonuclease Chain A"/>
    <property type="match status" value="2"/>
</dbReference>
<sequence length="555" mass="62993">MRKSGTNNGFTLNVISGTYVVMMGWHLPQNQCGGLMGFSIHRESPSENEAFYLKGMKVFPETDPGFPPGSMYETSKQPIQGFQWSDYSAKPGLTYTYTVTALKGTPAHLQEFSSVSVDITTESPENGNQDVYFNRGIAASQEYVRRFGDQRPEDVPNDKAFEWLSRGLYEALESYINSCTPGTDELYIAAYEFYYDKVLLLIKNAIDRGVVVKFVYDARKDSPKIKNQEAMVTFGLDTHPFAFERTSPKSYISHNKFIVKVTNGVAKSVWTGGTNFSEGGIYGHSNVAHVVEDEAVAQKFKLYWDALVEKPEKSSTLKQRVEALSPLPVNNLTDGTHVMFSPRKTIDALDWYAQLAKNAQEGLFMTFAFGMNDVFKDVYENGQAPFRVALLDKLTRGFRDPADKAAEEQKMQLLRNKKENVFAVGNFVRTHKIDGWLKEKLTTLNFHVRYVHNKFMLIDPLSDSPIVVAGSANFSEASTIKNDENMVVVKGNTRVADMYLGEFMRLHTHHAFRESLAWRKPDDPPRPLGTGNWWQDYFGETPRSIRRRFFARLNE</sequence>
<accession>A0A444VPM8</accession>
<dbReference type="AlphaFoldDB" id="A0A444VPM8"/>
<protein>
    <recommendedName>
        <fullName evidence="3">phospholipase D</fullName>
        <ecNumber evidence="3">3.1.4.4</ecNumber>
    </recommendedName>
</protein>
<comment type="similarity">
    <text evidence="2">Belongs to the phospholipase D family.</text>
</comment>
<reference evidence="8 9" key="1">
    <citation type="submission" date="2014-04" db="EMBL/GenBank/DDBJ databases">
        <title>Whole genome of Muricauda olearia.</title>
        <authorList>
            <person name="Zhang X.-H."/>
            <person name="Tang K."/>
        </authorList>
    </citation>
    <scope>NUCLEOTIDE SEQUENCE [LARGE SCALE GENOMIC DNA]</scope>
    <source>
        <strain evidence="8 9">Th120</strain>
    </source>
</reference>
<keyword evidence="5" id="KW-0442">Lipid degradation</keyword>
<comment type="catalytic activity">
    <reaction evidence="1">
        <text>a 1,2-diacyl-sn-glycero-3-phosphocholine + H2O = a 1,2-diacyl-sn-glycero-3-phosphate + choline + H(+)</text>
        <dbReference type="Rhea" id="RHEA:14445"/>
        <dbReference type="ChEBI" id="CHEBI:15354"/>
        <dbReference type="ChEBI" id="CHEBI:15377"/>
        <dbReference type="ChEBI" id="CHEBI:15378"/>
        <dbReference type="ChEBI" id="CHEBI:57643"/>
        <dbReference type="ChEBI" id="CHEBI:58608"/>
        <dbReference type="EC" id="3.1.4.4"/>
    </reaction>
</comment>
<dbReference type="InterPro" id="IPR051406">
    <property type="entry name" value="PLD_domain"/>
</dbReference>
<evidence type="ECO:0000256" key="6">
    <source>
        <dbReference type="ARBA" id="ARBA00023098"/>
    </source>
</evidence>
<dbReference type="GO" id="GO:0006793">
    <property type="term" value="P:phosphorus metabolic process"/>
    <property type="evidence" value="ECO:0007669"/>
    <property type="project" value="UniProtKB-ARBA"/>
</dbReference>
<dbReference type="InterPro" id="IPR001736">
    <property type="entry name" value="PLipase_D/transphosphatidylase"/>
</dbReference>
<dbReference type="PANTHER" id="PTHR43856:SF1">
    <property type="entry name" value="MITOCHONDRIAL CARDIOLIPIN HYDROLASE"/>
    <property type="match status" value="1"/>
</dbReference>
<dbReference type="GO" id="GO:0016891">
    <property type="term" value="F:RNA endonuclease activity producing 5'-phosphomonoesters, hydrolytic mechanism"/>
    <property type="evidence" value="ECO:0007669"/>
    <property type="project" value="TreeGrafter"/>
</dbReference>
<keyword evidence="4" id="KW-0378">Hydrolase</keyword>
<dbReference type="Pfam" id="PF13091">
    <property type="entry name" value="PLDc_2"/>
    <property type="match status" value="2"/>
</dbReference>
<dbReference type="EMBL" id="JJMP01000001">
    <property type="protein sequence ID" value="RYC52669.1"/>
    <property type="molecule type" value="Genomic_DNA"/>
</dbReference>
<dbReference type="EC" id="3.1.4.4" evidence="3"/>
<organism evidence="8 9">
    <name type="scientific">Flagellimonas olearia</name>
    <dbReference type="NCBI Taxonomy" id="552546"/>
    <lineage>
        <taxon>Bacteria</taxon>
        <taxon>Pseudomonadati</taxon>
        <taxon>Bacteroidota</taxon>
        <taxon>Flavobacteriia</taxon>
        <taxon>Flavobacteriales</taxon>
        <taxon>Flavobacteriaceae</taxon>
        <taxon>Flagellimonas</taxon>
    </lineage>
</organism>
<dbReference type="SUPFAM" id="SSF56024">
    <property type="entry name" value="Phospholipase D/nuclease"/>
    <property type="match status" value="2"/>
</dbReference>
<gene>
    <name evidence="8" type="ORF">DN53_00170</name>
</gene>
<evidence type="ECO:0000313" key="9">
    <source>
        <dbReference type="Proteomes" id="UP000290261"/>
    </source>
</evidence>
<dbReference type="PROSITE" id="PS50035">
    <property type="entry name" value="PLD"/>
    <property type="match status" value="1"/>
</dbReference>
<comment type="caution">
    <text evidence="8">The sequence shown here is derived from an EMBL/GenBank/DDBJ whole genome shotgun (WGS) entry which is preliminary data.</text>
</comment>
<dbReference type="GO" id="GO:0004630">
    <property type="term" value="F:phospholipase D activity"/>
    <property type="evidence" value="ECO:0007669"/>
    <property type="project" value="UniProtKB-EC"/>
</dbReference>